<reference evidence="2" key="1">
    <citation type="submission" date="2021-02" db="EMBL/GenBank/DDBJ databases">
        <title>Genome-Resolved Metagenomics of a Microbial Community Performing Photosynthetic Biological Nutrient Removal.</title>
        <authorList>
            <person name="Mcdaniel E.A."/>
        </authorList>
    </citation>
    <scope>NUCLEOTIDE SEQUENCE</scope>
    <source>
        <strain evidence="2">UWPOB_OBS1</strain>
    </source>
</reference>
<dbReference type="InterPro" id="IPR036873">
    <property type="entry name" value="Rhodanese-like_dom_sf"/>
</dbReference>
<dbReference type="PANTHER" id="PTHR43031:SF17">
    <property type="entry name" value="SULFURTRANSFERASE YTWF-RELATED"/>
    <property type="match status" value="1"/>
</dbReference>
<gene>
    <name evidence="2" type="ORF">J0M35_09050</name>
</gene>
<evidence type="ECO:0000313" key="3">
    <source>
        <dbReference type="Proteomes" id="UP000664277"/>
    </source>
</evidence>
<dbReference type="InterPro" id="IPR050229">
    <property type="entry name" value="GlpE_sulfurtransferase"/>
</dbReference>
<organism evidence="2 3">
    <name type="scientific">Candidatus Obscuribacter phosphatis</name>
    <dbReference type="NCBI Taxonomy" id="1906157"/>
    <lineage>
        <taxon>Bacteria</taxon>
        <taxon>Bacillati</taxon>
        <taxon>Candidatus Melainabacteria</taxon>
        <taxon>Candidatus Obscuribacterales</taxon>
        <taxon>Candidatus Obscuribacteraceae</taxon>
        <taxon>Candidatus Obscuribacter</taxon>
    </lineage>
</organism>
<dbReference type="PANTHER" id="PTHR43031">
    <property type="entry name" value="FAD-DEPENDENT OXIDOREDUCTASE"/>
    <property type="match status" value="1"/>
</dbReference>
<dbReference type="Pfam" id="PF00581">
    <property type="entry name" value="Rhodanese"/>
    <property type="match status" value="1"/>
</dbReference>
<feature type="domain" description="Rhodanese" evidence="1">
    <location>
        <begin position="21"/>
        <end position="111"/>
    </location>
</feature>
<dbReference type="AlphaFoldDB" id="A0A8J7PK44"/>
<name>A0A8J7PK44_9BACT</name>
<dbReference type="InterPro" id="IPR001763">
    <property type="entry name" value="Rhodanese-like_dom"/>
</dbReference>
<dbReference type="PROSITE" id="PS50206">
    <property type="entry name" value="RHODANESE_3"/>
    <property type="match status" value="1"/>
</dbReference>
<evidence type="ECO:0000259" key="1">
    <source>
        <dbReference type="PROSITE" id="PS50206"/>
    </source>
</evidence>
<dbReference type="SMART" id="SM00450">
    <property type="entry name" value="RHOD"/>
    <property type="match status" value="1"/>
</dbReference>
<dbReference type="EMBL" id="JAFLCK010000011">
    <property type="protein sequence ID" value="MBN8660495.1"/>
    <property type="molecule type" value="Genomic_DNA"/>
</dbReference>
<dbReference type="Gene3D" id="3.40.250.10">
    <property type="entry name" value="Rhodanese-like domain"/>
    <property type="match status" value="1"/>
</dbReference>
<accession>A0A8J7PK44</accession>
<dbReference type="Proteomes" id="UP000664277">
    <property type="component" value="Unassembled WGS sequence"/>
</dbReference>
<proteinExistence type="predicted"/>
<sequence length="113" mass="12696">MTNKQANLEISVKELKERLDKGEDLLLLDIREGHELDIAKLNHNKHIPMGELSARVGELEVFKSKDIVVMCRSGGRSMRCVQFLRSKGFDSAINLAGGILAWSDEIDNSIPKY</sequence>
<evidence type="ECO:0000313" key="2">
    <source>
        <dbReference type="EMBL" id="MBN8660495.1"/>
    </source>
</evidence>
<protein>
    <recommendedName>
        <fullName evidence="1">Rhodanese domain-containing protein</fullName>
    </recommendedName>
</protein>
<dbReference type="SUPFAM" id="SSF52821">
    <property type="entry name" value="Rhodanese/Cell cycle control phosphatase"/>
    <property type="match status" value="1"/>
</dbReference>
<comment type="caution">
    <text evidence="2">The sequence shown here is derived from an EMBL/GenBank/DDBJ whole genome shotgun (WGS) entry which is preliminary data.</text>
</comment>